<dbReference type="SMART" id="SM00827">
    <property type="entry name" value="PKS_AT"/>
    <property type="match status" value="1"/>
</dbReference>
<evidence type="ECO:0000256" key="5">
    <source>
        <dbReference type="ARBA" id="ARBA00023315"/>
    </source>
</evidence>
<dbReference type="RefSeq" id="WP_103890169.1">
    <property type="nucleotide sequence ID" value="NZ_FNVU01000024.1"/>
</dbReference>
<dbReference type="InterPro" id="IPR050091">
    <property type="entry name" value="PKS_NRPS_Biosynth_Enz"/>
</dbReference>
<dbReference type="FunFam" id="3.40.366.10:FF:000002">
    <property type="entry name" value="Probable polyketide synthase 2"/>
    <property type="match status" value="1"/>
</dbReference>
<evidence type="ECO:0000259" key="6">
    <source>
        <dbReference type="SMART" id="SM00827"/>
    </source>
</evidence>
<organism evidence="7 8">
    <name type="scientific">Actinacidiphila yanglinensis</name>
    <dbReference type="NCBI Taxonomy" id="310779"/>
    <lineage>
        <taxon>Bacteria</taxon>
        <taxon>Bacillati</taxon>
        <taxon>Actinomycetota</taxon>
        <taxon>Actinomycetes</taxon>
        <taxon>Kitasatosporales</taxon>
        <taxon>Streptomycetaceae</taxon>
        <taxon>Actinacidiphila</taxon>
    </lineage>
</organism>
<keyword evidence="2" id="KW-0597">Phosphoprotein</keyword>
<dbReference type="InterPro" id="IPR001227">
    <property type="entry name" value="Ac_transferase_dom_sf"/>
</dbReference>
<dbReference type="SUPFAM" id="SSF52151">
    <property type="entry name" value="FabD/lysophospholipase-like"/>
    <property type="match status" value="1"/>
</dbReference>
<accession>A0A1H6E2E5</accession>
<keyword evidence="4" id="KW-0511">Multifunctional enzyme</keyword>
<dbReference type="PANTHER" id="PTHR43775">
    <property type="entry name" value="FATTY ACID SYNTHASE"/>
    <property type="match status" value="1"/>
</dbReference>
<evidence type="ECO:0000313" key="8">
    <source>
        <dbReference type="Proteomes" id="UP000236754"/>
    </source>
</evidence>
<dbReference type="InterPro" id="IPR014043">
    <property type="entry name" value="Acyl_transferase_dom"/>
</dbReference>
<keyword evidence="8" id="KW-1185">Reference proteome</keyword>
<dbReference type="InterPro" id="IPR016035">
    <property type="entry name" value="Acyl_Trfase/lysoPLipase"/>
</dbReference>
<dbReference type="SUPFAM" id="SSF55048">
    <property type="entry name" value="Probable ACP-binding domain of malonyl-CoA ACP transacylase"/>
    <property type="match status" value="1"/>
</dbReference>
<dbReference type="GO" id="GO:0006633">
    <property type="term" value="P:fatty acid biosynthetic process"/>
    <property type="evidence" value="ECO:0007669"/>
    <property type="project" value="TreeGrafter"/>
</dbReference>
<proteinExistence type="predicted"/>
<dbReference type="InterPro" id="IPR016036">
    <property type="entry name" value="Malonyl_transacylase_ACP-bd"/>
</dbReference>
<dbReference type="Gene3D" id="3.30.70.3290">
    <property type="match status" value="1"/>
</dbReference>
<evidence type="ECO:0000256" key="4">
    <source>
        <dbReference type="ARBA" id="ARBA00023268"/>
    </source>
</evidence>
<dbReference type="GO" id="GO:0004312">
    <property type="term" value="F:fatty acid synthase activity"/>
    <property type="evidence" value="ECO:0007669"/>
    <property type="project" value="TreeGrafter"/>
</dbReference>
<dbReference type="Proteomes" id="UP000236754">
    <property type="component" value="Unassembled WGS sequence"/>
</dbReference>
<dbReference type="OrthoDB" id="9778690at2"/>
<dbReference type="Pfam" id="PF00698">
    <property type="entry name" value="Acyl_transf_1"/>
    <property type="match status" value="1"/>
</dbReference>
<keyword evidence="3" id="KW-0808">Transferase</keyword>
<protein>
    <submittedName>
        <fullName evidence="7">Polyketide synthase 12</fullName>
    </submittedName>
</protein>
<gene>
    <name evidence="7" type="ORF">SAMN05216223_12474</name>
</gene>
<evidence type="ECO:0000256" key="3">
    <source>
        <dbReference type="ARBA" id="ARBA00022679"/>
    </source>
</evidence>
<dbReference type="Gene3D" id="3.40.366.10">
    <property type="entry name" value="Malonyl-Coenzyme A Acyl Carrier Protein, domain 2"/>
    <property type="match status" value="1"/>
</dbReference>
<dbReference type="AlphaFoldDB" id="A0A1H6E2E5"/>
<feature type="domain" description="Malonyl-CoA:ACP transacylase (MAT)" evidence="6">
    <location>
        <begin position="113"/>
        <end position="411"/>
    </location>
</feature>
<evidence type="ECO:0000313" key="7">
    <source>
        <dbReference type="EMBL" id="SEG91762.1"/>
    </source>
</evidence>
<dbReference type="EMBL" id="FNVU01000024">
    <property type="protein sequence ID" value="SEG91762.1"/>
    <property type="molecule type" value="Genomic_DNA"/>
</dbReference>
<keyword evidence="1" id="KW-0596">Phosphopantetheine</keyword>
<evidence type="ECO:0000256" key="1">
    <source>
        <dbReference type="ARBA" id="ARBA00022450"/>
    </source>
</evidence>
<keyword evidence="5" id="KW-0012">Acyltransferase</keyword>
<reference evidence="7 8" key="1">
    <citation type="submission" date="2016-10" db="EMBL/GenBank/DDBJ databases">
        <authorList>
            <person name="de Groot N.N."/>
        </authorList>
    </citation>
    <scope>NUCLEOTIDE SEQUENCE [LARGE SCALE GENOMIC DNA]</scope>
    <source>
        <strain evidence="7 8">CGMCC 4.2023</strain>
    </source>
</reference>
<evidence type="ECO:0000256" key="2">
    <source>
        <dbReference type="ARBA" id="ARBA00022553"/>
    </source>
</evidence>
<name>A0A1H6E2E5_9ACTN</name>
<dbReference type="PANTHER" id="PTHR43775:SF51">
    <property type="entry name" value="INACTIVE PHENOLPHTHIOCEROL SYNTHESIS POLYKETIDE SYNTHASE TYPE I PKS1-RELATED"/>
    <property type="match status" value="1"/>
</dbReference>
<sequence>MTKPATQDVRIGAGSGTVPWVLSGRSEAGLRAQAARLLARFGSGGGPDVTDEITEVGRSLVAAGAAFEYRAVALGRDGAELLAAVGALAEGRSAPNLVSGRATRGAQARPVFVFPGQGTQWVGMAVELLDTSPVFAREIRACEKALSPYVDWSLEDVLRAVPGTPPLDRVDVVQPVLFSMMLSLSRLWRWFGVEPAAAVGHSQGEIVASHVAGALRLEDAARIVALRSQALTAIRGRGEMLTVMAPQDKVRALLADWEDVLSVAAVNGPATTTVSGDVAAMREFGAALSAARMMRWQVPGVDFAAHSPHVEDLRGTLLDLAAGIRPARGEVPFYSTVTGKPLDTEELTAEYWYRNLRQTVRFDEAVRSLVADGHTIFVECSAQPVLTVGMQDIVEELGRSAVLMATLRKEDGGMGRFLSALAEAYVHGVAVDWSAAFAPVGP</sequence>